<keyword evidence="3" id="KW-1185">Reference proteome</keyword>
<dbReference type="Gene3D" id="1.25.40.10">
    <property type="entry name" value="Tetratricopeptide repeat domain"/>
    <property type="match status" value="1"/>
</dbReference>
<feature type="compositionally biased region" description="Basic and acidic residues" evidence="1">
    <location>
        <begin position="154"/>
        <end position="167"/>
    </location>
</feature>
<dbReference type="SUPFAM" id="SSF48452">
    <property type="entry name" value="TPR-like"/>
    <property type="match status" value="1"/>
</dbReference>
<organism evidence="2 3">
    <name type="scientific">Prorocentrum cordatum</name>
    <dbReference type="NCBI Taxonomy" id="2364126"/>
    <lineage>
        <taxon>Eukaryota</taxon>
        <taxon>Sar</taxon>
        <taxon>Alveolata</taxon>
        <taxon>Dinophyceae</taxon>
        <taxon>Prorocentrales</taxon>
        <taxon>Prorocentraceae</taxon>
        <taxon>Prorocentrum</taxon>
    </lineage>
</organism>
<name>A0ABN9T392_9DINO</name>
<evidence type="ECO:0000313" key="2">
    <source>
        <dbReference type="EMBL" id="CAK0839267.1"/>
    </source>
</evidence>
<accession>A0ABN9T392</accession>
<feature type="region of interest" description="Disordered" evidence="1">
    <location>
        <begin position="93"/>
        <end position="114"/>
    </location>
</feature>
<gene>
    <name evidence="2" type="ORF">PCOR1329_LOCUS34990</name>
</gene>
<dbReference type="Proteomes" id="UP001189429">
    <property type="component" value="Unassembled WGS sequence"/>
</dbReference>
<sequence length="373" mass="40725">MRMGCSSDEELDGADFHIVKHIQSACASCPDEKQAIFKSHRVRIGNFGRDIGACIHCSNAGKFVYRQADAGIPGLGMSTVRFSKVLSKLRKDGRRSMPAVDPHVGGPARPRISAGENPRQIEMEVALRWGAWTVARRAATAQHLRDAPQEIAQEPERHAQRICRPESGRASPKRAPETFSIGSLRPAILADAPAAPLRLARASHAGGEQGGERVERMRFNVASLTSVALAPEPGLHALRGVPLWMVAGLAVVYAEGIALPPCIPMGGSSQCCVGTFGWQWSRYCAWGFQRELVEMTHRPLGVSHQYASVLHGQGRLEEALALYNRSIEIFDDSALTDYCMAKIYLQLNQDNQACGASPASRTPGTLWEWPKLE</sequence>
<evidence type="ECO:0000256" key="1">
    <source>
        <dbReference type="SAM" id="MobiDB-lite"/>
    </source>
</evidence>
<dbReference type="EMBL" id="CAUYUJ010014282">
    <property type="protein sequence ID" value="CAK0839267.1"/>
    <property type="molecule type" value="Genomic_DNA"/>
</dbReference>
<reference evidence="2" key="1">
    <citation type="submission" date="2023-10" db="EMBL/GenBank/DDBJ databases">
        <authorList>
            <person name="Chen Y."/>
            <person name="Shah S."/>
            <person name="Dougan E. K."/>
            <person name="Thang M."/>
            <person name="Chan C."/>
        </authorList>
    </citation>
    <scope>NUCLEOTIDE SEQUENCE [LARGE SCALE GENOMIC DNA]</scope>
</reference>
<feature type="region of interest" description="Disordered" evidence="1">
    <location>
        <begin position="154"/>
        <end position="177"/>
    </location>
</feature>
<dbReference type="InterPro" id="IPR011990">
    <property type="entry name" value="TPR-like_helical_dom_sf"/>
</dbReference>
<proteinExistence type="predicted"/>
<protein>
    <submittedName>
        <fullName evidence="2">Uncharacterized protein</fullName>
    </submittedName>
</protein>
<evidence type="ECO:0000313" key="3">
    <source>
        <dbReference type="Proteomes" id="UP001189429"/>
    </source>
</evidence>
<comment type="caution">
    <text evidence="2">The sequence shown here is derived from an EMBL/GenBank/DDBJ whole genome shotgun (WGS) entry which is preliminary data.</text>
</comment>